<name>A0ABS1SBE0_9MICO</name>
<dbReference type="RefSeq" id="WP_202343129.1">
    <property type="nucleotide sequence ID" value="NZ_BAAAPI010000016.1"/>
</dbReference>
<dbReference type="InterPro" id="IPR010982">
    <property type="entry name" value="Lambda_DNA-bd_dom_sf"/>
</dbReference>
<dbReference type="Pfam" id="PF01381">
    <property type="entry name" value="HTH_3"/>
    <property type="match status" value="1"/>
</dbReference>
<comment type="caution">
    <text evidence="3">The sequence shown here is derived from an EMBL/GenBank/DDBJ whole genome shotgun (WGS) entry which is preliminary data.</text>
</comment>
<feature type="region of interest" description="Disordered" evidence="1">
    <location>
        <begin position="79"/>
        <end position="108"/>
    </location>
</feature>
<gene>
    <name evidence="3" type="ORF">D3230_00900</name>
</gene>
<dbReference type="Gene3D" id="1.10.260.40">
    <property type="entry name" value="lambda repressor-like DNA-binding domains"/>
    <property type="match status" value="1"/>
</dbReference>
<evidence type="ECO:0000259" key="2">
    <source>
        <dbReference type="PROSITE" id="PS50943"/>
    </source>
</evidence>
<dbReference type="PROSITE" id="PS50943">
    <property type="entry name" value="HTH_CROC1"/>
    <property type="match status" value="1"/>
</dbReference>
<dbReference type="InterPro" id="IPR001387">
    <property type="entry name" value="Cro/C1-type_HTH"/>
</dbReference>
<organism evidence="3 4">
    <name type="scientific">Leucobacter chromiireducens subsp. solipictus</name>
    <dbReference type="NCBI Taxonomy" id="398235"/>
    <lineage>
        <taxon>Bacteria</taxon>
        <taxon>Bacillati</taxon>
        <taxon>Actinomycetota</taxon>
        <taxon>Actinomycetes</taxon>
        <taxon>Micrococcales</taxon>
        <taxon>Microbacteriaceae</taxon>
        <taxon>Leucobacter</taxon>
    </lineage>
</organism>
<protein>
    <submittedName>
        <fullName evidence="3">XRE family transcriptional regulator</fullName>
    </submittedName>
</protein>
<proteinExistence type="predicted"/>
<dbReference type="EMBL" id="QYAC01000001">
    <property type="protein sequence ID" value="MBL3677865.1"/>
    <property type="molecule type" value="Genomic_DNA"/>
</dbReference>
<evidence type="ECO:0000256" key="1">
    <source>
        <dbReference type="SAM" id="MobiDB-lite"/>
    </source>
</evidence>
<keyword evidence="4" id="KW-1185">Reference proteome</keyword>
<evidence type="ECO:0000313" key="4">
    <source>
        <dbReference type="Proteomes" id="UP001645859"/>
    </source>
</evidence>
<accession>A0ABS1SBE0</accession>
<evidence type="ECO:0000313" key="3">
    <source>
        <dbReference type="EMBL" id="MBL3677865.1"/>
    </source>
</evidence>
<dbReference type="SMART" id="SM00530">
    <property type="entry name" value="HTH_XRE"/>
    <property type="match status" value="1"/>
</dbReference>
<dbReference type="CDD" id="cd00093">
    <property type="entry name" value="HTH_XRE"/>
    <property type="match status" value="1"/>
</dbReference>
<dbReference type="SUPFAM" id="SSF47413">
    <property type="entry name" value="lambda repressor-like DNA-binding domains"/>
    <property type="match status" value="1"/>
</dbReference>
<reference evidence="3 4" key="1">
    <citation type="submission" date="2018-09" db="EMBL/GenBank/DDBJ databases">
        <title>Comparative genomics of Leucobacter spp.</title>
        <authorList>
            <person name="Reis A.C."/>
            <person name="Kolvenbach B.A."/>
            <person name="Corvini P.F.X."/>
            <person name="Nunes O.C."/>
        </authorList>
    </citation>
    <scope>NUCLEOTIDE SEQUENCE [LARGE SCALE GENOMIC DNA]</scope>
    <source>
        <strain evidence="3 4">TAN 31504</strain>
    </source>
</reference>
<sequence length="108" mass="11890">MPEKLVTRRWTTERWEAHLGAQVRRARGQEQWTQAELAARANVNRNSVSALERGEGSSLATLIRVVRALGRSEWLDELAPDPGPSPMALLRAQQRGVAPAAGTHGTEQ</sequence>
<feature type="domain" description="HTH cro/C1-type" evidence="2">
    <location>
        <begin position="23"/>
        <end position="75"/>
    </location>
</feature>
<dbReference type="Proteomes" id="UP001645859">
    <property type="component" value="Unassembled WGS sequence"/>
</dbReference>